<gene>
    <name evidence="10" type="primary">LOC111136579</name>
</gene>
<dbReference type="OrthoDB" id="10059330at2759"/>
<dbReference type="AlphaFoldDB" id="A0A8B8EU48"/>
<dbReference type="GO" id="GO:0003735">
    <property type="term" value="F:structural constituent of ribosome"/>
    <property type="evidence" value="ECO:0007669"/>
    <property type="project" value="InterPro"/>
</dbReference>
<dbReference type="Pfam" id="PF10244">
    <property type="entry name" value="MRP-L51"/>
    <property type="match status" value="1"/>
</dbReference>
<comment type="similarity">
    <text evidence="2">Belongs to the mitochondrion-specific ribosomal protein mL51 family.</text>
</comment>
<dbReference type="GeneID" id="111136579"/>
<evidence type="ECO:0000256" key="1">
    <source>
        <dbReference type="ARBA" id="ARBA00004173"/>
    </source>
</evidence>
<protein>
    <recommendedName>
        <fullName evidence="7">Large ribosomal subunit protein mL51</fullName>
    </recommendedName>
    <alternativeName>
        <fullName evidence="8">39S ribosomal protein L51, mitochondrial</fullName>
    </alternativeName>
</protein>
<comment type="subcellular location">
    <subcellularLocation>
        <location evidence="1">Mitochondrion</location>
    </subcellularLocation>
</comment>
<dbReference type="RefSeq" id="XP_022343233.1">
    <property type="nucleotide sequence ID" value="XM_022487525.1"/>
</dbReference>
<accession>A0A8B8EU48</accession>
<dbReference type="InterPro" id="IPR019373">
    <property type="entry name" value="Ribosomal_mL51"/>
</dbReference>
<keyword evidence="6" id="KW-0687">Ribonucleoprotein</keyword>
<reference evidence="10" key="1">
    <citation type="submission" date="2025-08" db="UniProtKB">
        <authorList>
            <consortium name="RefSeq"/>
        </authorList>
    </citation>
    <scope>IDENTIFICATION</scope>
    <source>
        <tissue evidence="10">Whole sample</tissue>
    </source>
</reference>
<name>A0A8B8EU48_CRAVI</name>
<evidence type="ECO:0000256" key="7">
    <source>
        <dbReference type="ARBA" id="ARBA00035182"/>
    </source>
</evidence>
<dbReference type="PANTHER" id="PTHR13409">
    <property type="entry name" value="MITOCHONDRIAL 39S RIBOSOMAL PROTEIN L51"/>
    <property type="match status" value="1"/>
</dbReference>
<keyword evidence="3" id="KW-0809">Transit peptide</keyword>
<proteinExistence type="inferred from homology"/>
<evidence type="ECO:0000256" key="5">
    <source>
        <dbReference type="ARBA" id="ARBA00023128"/>
    </source>
</evidence>
<evidence type="ECO:0000313" key="10">
    <source>
        <dbReference type="RefSeq" id="XP_022343233.1"/>
    </source>
</evidence>
<keyword evidence="4" id="KW-0689">Ribosomal protein</keyword>
<dbReference type="GO" id="GO:0005762">
    <property type="term" value="C:mitochondrial large ribosomal subunit"/>
    <property type="evidence" value="ECO:0007669"/>
    <property type="project" value="TreeGrafter"/>
</dbReference>
<keyword evidence="9" id="KW-1185">Reference proteome</keyword>
<dbReference type="PANTHER" id="PTHR13409:SF0">
    <property type="entry name" value="LARGE RIBOSOMAL SUBUNIT PROTEIN ML51"/>
    <property type="match status" value="1"/>
</dbReference>
<evidence type="ECO:0000256" key="6">
    <source>
        <dbReference type="ARBA" id="ARBA00023274"/>
    </source>
</evidence>
<evidence type="ECO:0000256" key="4">
    <source>
        <dbReference type="ARBA" id="ARBA00022980"/>
    </source>
</evidence>
<sequence length="206" mass="24049">MFLARKVGSIAAACKTINICSITEGIFKQQDRSILSLLGAKQFHGSPVHSYSIEPEQDAVVIGEGDRKYEPQSPYRRVWPKHFQFVHSTNFGPTLPRVDKELKNNIPFKYKDKWSEKKALSGANDYIDILGDGSIHPVDLIRGPAYLIGFNANELCRLQRRKRFEGRYLRDNFPSKLEKILKRIKFLRKKYNFKRGKRVRKRFKYL</sequence>
<dbReference type="KEGG" id="cvn:111136579"/>
<dbReference type="Proteomes" id="UP000694844">
    <property type="component" value="Chromosome 5"/>
</dbReference>
<organism evidence="9 10">
    <name type="scientific">Crassostrea virginica</name>
    <name type="common">Eastern oyster</name>
    <dbReference type="NCBI Taxonomy" id="6565"/>
    <lineage>
        <taxon>Eukaryota</taxon>
        <taxon>Metazoa</taxon>
        <taxon>Spiralia</taxon>
        <taxon>Lophotrochozoa</taxon>
        <taxon>Mollusca</taxon>
        <taxon>Bivalvia</taxon>
        <taxon>Autobranchia</taxon>
        <taxon>Pteriomorphia</taxon>
        <taxon>Ostreida</taxon>
        <taxon>Ostreoidea</taxon>
        <taxon>Ostreidae</taxon>
        <taxon>Crassostrea</taxon>
    </lineage>
</organism>
<evidence type="ECO:0000256" key="8">
    <source>
        <dbReference type="ARBA" id="ARBA00035419"/>
    </source>
</evidence>
<keyword evidence="5" id="KW-0496">Mitochondrion</keyword>
<evidence type="ECO:0000256" key="3">
    <source>
        <dbReference type="ARBA" id="ARBA00022946"/>
    </source>
</evidence>
<dbReference type="GO" id="GO:0006412">
    <property type="term" value="P:translation"/>
    <property type="evidence" value="ECO:0007669"/>
    <property type="project" value="TreeGrafter"/>
</dbReference>
<evidence type="ECO:0000256" key="2">
    <source>
        <dbReference type="ARBA" id="ARBA00010972"/>
    </source>
</evidence>
<evidence type="ECO:0000313" key="9">
    <source>
        <dbReference type="Proteomes" id="UP000694844"/>
    </source>
</evidence>